<dbReference type="InterPro" id="IPR000182">
    <property type="entry name" value="GNAT_dom"/>
</dbReference>
<evidence type="ECO:0000256" key="2">
    <source>
        <dbReference type="ARBA" id="ARBA00023315"/>
    </source>
</evidence>
<dbReference type="EMBL" id="AP028679">
    <property type="protein sequence ID" value="BEQ16341.1"/>
    <property type="molecule type" value="Genomic_DNA"/>
</dbReference>
<evidence type="ECO:0000259" key="3">
    <source>
        <dbReference type="PROSITE" id="PS51186"/>
    </source>
</evidence>
<dbReference type="InterPro" id="IPR016181">
    <property type="entry name" value="Acyl_CoA_acyltransferase"/>
</dbReference>
<reference evidence="5" key="1">
    <citation type="journal article" date="2023" name="Arch. Microbiol.">
        <title>Desulfoferula mesophilus gen. nov. sp. nov., a mesophilic sulfate-reducing bacterium isolated from a brackish lake sediment.</title>
        <authorList>
            <person name="Watanabe T."/>
            <person name="Yabe T."/>
            <person name="Tsuji J.M."/>
            <person name="Fukui M."/>
        </authorList>
    </citation>
    <scope>NUCLEOTIDE SEQUENCE [LARGE SCALE GENOMIC DNA]</scope>
    <source>
        <strain evidence="5">12FAK</strain>
    </source>
</reference>
<keyword evidence="5" id="KW-1185">Reference proteome</keyword>
<dbReference type="SUPFAM" id="SSF55729">
    <property type="entry name" value="Acyl-CoA N-acyltransferases (Nat)"/>
    <property type="match status" value="1"/>
</dbReference>
<feature type="domain" description="N-acetyltransferase" evidence="3">
    <location>
        <begin position="3"/>
        <end position="143"/>
    </location>
</feature>
<keyword evidence="2" id="KW-0012">Acyltransferase</keyword>
<evidence type="ECO:0000256" key="1">
    <source>
        <dbReference type="ARBA" id="ARBA00022679"/>
    </source>
</evidence>
<evidence type="ECO:0000313" key="5">
    <source>
        <dbReference type="Proteomes" id="UP001366166"/>
    </source>
</evidence>
<dbReference type="PROSITE" id="PS51186">
    <property type="entry name" value="GNAT"/>
    <property type="match status" value="1"/>
</dbReference>
<name>A0AAU9F081_9BACT</name>
<dbReference type="PANTHER" id="PTHR43877">
    <property type="entry name" value="AMINOALKYLPHOSPHONATE N-ACETYLTRANSFERASE-RELATED-RELATED"/>
    <property type="match status" value="1"/>
</dbReference>
<dbReference type="KEGG" id="dmp:FAK_34070"/>
<dbReference type="RefSeq" id="WP_338602028.1">
    <property type="nucleotide sequence ID" value="NZ_AP028679.1"/>
</dbReference>
<keyword evidence="1" id="KW-0808">Transferase</keyword>
<gene>
    <name evidence="4" type="ORF">FAK_34070</name>
</gene>
<accession>A0AAU9F081</accession>
<dbReference type="Gene3D" id="3.40.630.30">
    <property type="match status" value="1"/>
</dbReference>
<proteinExistence type="predicted"/>
<dbReference type="Proteomes" id="UP001366166">
    <property type="component" value="Chromosome"/>
</dbReference>
<dbReference type="AlphaFoldDB" id="A0AAU9F081"/>
<evidence type="ECO:0000313" key="4">
    <source>
        <dbReference type="EMBL" id="BEQ16341.1"/>
    </source>
</evidence>
<dbReference type="InterPro" id="IPR050832">
    <property type="entry name" value="Bact_Acetyltransf"/>
</dbReference>
<protein>
    <recommendedName>
        <fullName evidence="3">N-acetyltransferase domain-containing protein</fullName>
    </recommendedName>
</protein>
<dbReference type="Pfam" id="PF00583">
    <property type="entry name" value="Acetyltransf_1"/>
    <property type="match status" value="1"/>
</dbReference>
<sequence>MPLNLRPMTQEDLSEVQRIQARITRQPVPQPWMDMLAEHVDNTYRLGYVAEESGAVLGFILGEIKIGGFGTELSGWLELVGVEPNHMGSGMGAALVEALFNALRERGVQEIYTAVRWDSGDMLAFFKKLGFDQSAFINLRLKD</sequence>
<dbReference type="GO" id="GO:0016747">
    <property type="term" value="F:acyltransferase activity, transferring groups other than amino-acyl groups"/>
    <property type="evidence" value="ECO:0007669"/>
    <property type="project" value="InterPro"/>
</dbReference>
<dbReference type="CDD" id="cd04301">
    <property type="entry name" value="NAT_SF"/>
    <property type="match status" value="1"/>
</dbReference>
<dbReference type="PANTHER" id="PTHR43877:SF1">
    <property type="entry name" value="ACETYLTRANSFERASE"/>
    <property type="match status" value="1"/>
</dbReference>
<organism evidence="4 5">
    <name type="scientific">Desulfoferula mesophila</name>
    <dbReference type="NCBI Taxonomy" id="3058419"/>
    <lineage>
        <taxon>Bacteria</taxon>
        <taxon>Pseudomonadati</taxon>
        <taxon>Thermodesulfobacteriota</taxon>
        <taxon>Desulfarculia</taxon>
        <taxon>Desulfarculales</taxon>
        <taxon>Desulfarculaceae</taxon>
        <taxon>Desulfoferula</taxon>
    </lineage>
</organism>